<dbReference type="SUPFAM" id="SSF101967">
    <property type="entry name" value="Adhesin YadA, collagen-binding domain"/>
    <property type="match status" value="1"/>
</dbReference>
<gene>
    <name evidence="2" type="ORF">Q612_NSC00349G0001</name>
</gene>
<feature type="non-terminal residue" evidence="2">
    <location>
        <position position="93"/>
    </location>
</feature>
<protein>
    <submittedName>
        <fullName evidence="2">Surface protein</fullName>
    </submittedName>
</protein>
<sequence>MVIGIGSTSEAVNSTVIGNNNTLTGGKRDSDGVRRNNSIVVGESLEVEGTHNAVFGTDYMNWDRKLTKVAGEQNTVIGVGNLVGYTAEKDLSD</sequence>
<organism evidence="2 3">
    <name type="scientific">Negativicoccus succinicivorans DORA_17_25</name>
    <dbReference type="NCBI Taxonomy" id="1403945"/>
    <lineage>
        <taxon>Bacteria</taxon>
        <taxon>Bacillati</taxon>
        <taxon>Bacillota</taxon>
        <taxon>Negativicutes</taxon>
        <taxon>Veillonellales</taxon>
        <taxon>Veillonellaceae</taxon>
        <taxon>Negativicoccus</taxon>
    </lineage>
</organism>
<evidence type="ECO:0000256" key="1">
    <source>
        <dbReference type="SAM" id="MobiDB-lite"/>
    </source>
</evidence>
<dbReference type="InterPro" id="IPR011049">
    <property type="entry name" value="Serralysin-like_metalloprot_C"/>
</dbReference>
<proteinExistence type="predicted"/>
<dbReference type="EMBL" id="AZMC01000349">
    <property type="protein sequence ID" value="ETI84808.1"/>
    <property type="molecule type" value="Genomic_DNA"/>
</dbReference>
<comment type="caution">
    <text evidence="2">The sequence shown here is derived from an EMBL/GenBank/DDBJ whole genome shotgun (WGS) entry which is preliminary data.</text>
</comment>
<accession>W1TZN8</accession>
<name>W1TZN8_9FIRM</name>
<feature type="region of interest" description="Disordered" evidence="1">
    <location>
        <begin position="14"/>
        <end position="34"/>
    </location>
</feature>
<dbReference type="AlphaFoldDB" id="W1TZN8"/>
<dbReference type="RefSeq" id="WP_024049176.1">
    <property type="nucleotide sequence ID" value="NZ_AZMC01000349.1"/>
</dbReference>
<dbReference type="Proteomes" id="UP000018840">
    <property type="component" value="Unassembled WGS sequence"/>
</dbReference>
<reference evidence="2 3" key="1">
    <citation type="submission" date="2013-12" db="EMBL/GenBank/DDBJ databases">
        <title>A Varibaculum cambriense genome reconstructed from a premature infant gut community with otherwise low bacterial novelty that shifts toward anaerobic metabolism during the third week of life.</title>
        <authorList>
            <person name="Brown C.T."/>
            <person name="Sharon I."/>
            <person name="Thomas B.C."/>
            <person name="Castelle C.J."/>
            <person name="Morowitz M.J."/>
            <person name="Banfield J.F."/>
        </authorList>
    </citation>
    <scope>NUCLEOTIDE SEQUENCE [LARGE SCALE GENOMIC DNA]</scope>
    <source>
        <strain evidence="3">DORA_17_25</strain>
    </source>
</reference>
<evidence type="ECO:0000313" key="2">
    <source>
        <dbReference type="EMBL" id="ETI84808.1"/>
    </source>
</evidence>
<feature type="compositionally biased region" description="Polar residues" evidence="1">
    <location>
        <begin position="14"/>
        <end position="24"/>
    </location>
</feature>
<evidence type="ECO:0000313" key="3">
    <source>
        <dbReference type="Proteomes" id="UP000018840"/>
    </source>
</evidence>